<dbReference type="EMBL" id="CP023692">
    <property type="protein sequence ID" value="QEV43782.1"/>
    <property type="molecule type" value="Genomic_DNA"/>
</dbReference>
<reference evidence="5 6" key="1">
    <citation type="submission" date="2017-09" db="EMBL/GenBank/DDBJ databases">
        <authorList>
            <person name="Lee N."/>
            <person name="Cho B.-K."/>
        </authorList>
    </citation>
    <scope>NUCLEOTIDE SEQUENCE [LARGE SCALE GENOMIC DNA]</scope>
    <source>
        <strain evidence="5 6">ATCC 27476</strain>
    </source>
</reference>
<organism evidence="5 6">
    <name type="scientific">Streptomyces vinaceus</name>
    <dbReference type="NCBI Taxonomy" id="1960"/>
    <lineage>
        <taxon>Bacteria</taxon>
        <taxon>Bacillati</taxon>
        <taxon>Actinomycetota</taxon>
        <taxon>Actinomycetes</taxon>
        <taxon>Kitasatosporales</taxon>
        <taxon>Streptomycetaceae</taxon>
        <taxon>Streptomyces</taxon>
    </lineage>
</organism>
<feature type="region of interest" description="Disordered" evidence="3">
    <location>
        <begin position="1"/>
        <end position="20"/>
    </location>
</feature>
<dbReference type="KEGG" id="svn:CP980_00650"/>
<name>A0A5J6J108_STRVI</name>
<dbReference type="PROSITE" id="PS50043">
    <property type="entry name" value="HTH_LUXR_2"/>
    <property type="match status" value="1"/>
</dbReference>
<keyword evidence="6" id="KW-1185">Reference proteome</keyword>
<feature type="domain" description="HTH luxR-type" evidence="4">
    <location>
        <begin position="861"/>
        <end position="926"/>
    </location>
</feature>
<dbReference type="SMART" id="SM00421">
    <property type="entry name" value="HTH_LUXR"/>
    <property type="match status" value="1"/>
</dbReference>
<dbReference type="Pfam" id="PF00196">
    <property type="entry name" value="GerE"/>
    <property type="match status" value="1"/>
</dbReference>
<evidence type="ECO:0000256" key="3">
    <source>
        <dbReference type="SAM" id="MobiDB-lite"/>
    </source>
</evidence>
<dbReference type="PANTHER" id="PTHR16305:SF35">
    <property type="entry name" value="TRANSCRIPTIONAL ACTIVATOR DOMAIN"/>
    <property type="match status" value="1"/>
</dbReference>
<dbReference type="InterPro" id="IPR036388">
    <property type="entry name" value="WH-like_DNA-bd_sf"/>
</dbReference>
<dbReference type="AlphaFoldDB" id="A0A5J6J108"/>
<dbReference type="Gene3D" id="3.40.50.300">
    <property type="entry name" value="P-loop containing nucleotide triphosphate hydrolases"/>
    <property type="match status" value="1"/>
</dbReference>
<dbReference type="GO" id="GO:0004016">
    <property type="term" value="F:adenylate cyclase activity"/>
    <property type="evidence" value="ECO:0007669"/>
    <property type="project" value="TreeGrafter"/>
</dbReference>
<evidence type="ECO:0000259" key="4">
    <source>
        <dbReference type="PROSITE" id="PS50043"/>
    </source>
</evidence>
<evidence type="ECO:0000256" key="1">
    <source>
        <dbReference type="ARBA" id="ARBA00022741"/>
    </source>
</evidence>
<dbReference type="SUPFAM" id="SSF46894">
    <property type="entry name" value="C-terminal effector domain of the bipartite response regulators"/>
    <property type="match status" value="1"/>
</dbReference>
<keyword evidence="2" id="KW-0067">ATP-binding</keyword>
<dbReference type="Pfam" id="PF13191">
    <property type="entry name" value="AAA_16"/>
    <property type="match status" value="1"/>
</dbReference>
<dbReference type="SUPFAM" id="SSF48452">
    <property type="entry name" value="TPR-like"/>
    <property type="match status" value="1"/>
</dbReference>
<dbReference type="Gene3D" id="1.10.10.10">
    <property type="entry name" value="Winged helix-like DNA-binding domain superfamily/Winged helix DNA-binding domain"/>
    <property type="match status" value="1"/>
</dbReference>
<dbReference type="SUPFAM" id="SSF52540">
    <property type="entry name" value="P-loop containing nucleoside triphosphate hydrolases"/>
    <property type="match status" value="1"/>
</dbReference>
<dbReference type="InterPro" id="IPR027417">
    <property type="entry name" value="P-loop_NTPase"/>
</dbReference>
<dbReference type="InterPro" id="IPR011990">
    <property type="entry name" value="TPR-like_helical_dom_sf"/>
</dbReference>
<dbReference type="PANTHER" id="PTHR16305">
    <property type="entry name" value="TESTICULAR SOLUBLE ADENYLYL CYCLASE"/>
    <property type="match status" value="1"/>
</dbReference>
<evidence type="ECO:0000313" key="6">
    <source>
        <dbReference type="Proteomes" id="UP000325563"/>
    </source>
</evidence>
<evidence type="ECO:0000256" key="2">
    <source>
        <dbReference type="ARBA" id="ARBA00022840"/>
    </source>
</evidence>
<proteinExistence type="predicted"/>
<dbReference type="PRINTS" id="PR00038">
    <property type="entry name" value="HTHLUXR"/>
</dbReference>
<protein>
    <submittedName>
        <fullName evidence="5">Helix-turn-helix transcriptional regulator</fullName>
    </submittedName>
</protein>
<dbReference type="GO" id="GO:0005524">
    <property type="term" value="F:ATP binding"/>
    <property type="evidence" value="ECO:0007669"/>
    <property type="project" value="UniProtKB-KW"/>
</dbReference>
<dbReference type="GO" id="GO:0003677">
    <property type="term" value="F:DNA binding"/>
    <property type="evidence" value="ECO:0007669"/>
    <property type="project" value="InterPro"/>
</dbReference>
<evidence type="ECO:0000313" key="5">
    <source>
        <dbReference type="EMBL" id="QEV43782.1"/>
    </source>
</evidence>
<sequence length="928" mass="97080">MLPSLSSAGPLASSSGGRVSARRGFRSPVVIGRQEERAFIAEALSPRASSSVLLLGEAGVGKTLLLDTSVEEATHAGAQVLRVRGNAAESELAFAGLHQLLFPVLDATDGLPPRQRAALLAAFGLGDDPTPPDLMMMSLAVLTLTSQVASTGRLLLAVDDAQWLDRGSCQVLGFLARRLDGESIGLIVAARGSRPDWLDPAVPELVVPPLPPADAEKLLAAQPDAPVGPARRHLLDTAAGNPLALVELARSSARDGLLPVIGPLPVTDLLERTFAAQLGELPAATRAALVVAAAAEGAALADVLAALPSGPDMDVWLPAEHAGLVRLQPDRISFRHPLIRSAVYGAAPFAERRRAHLALAAVLGADPDRRAWQLSAAAVGPDPAVSAELETTAMRALARGAVAETVAGLERAAQLHPVATERTRLLSTAAYAAVVAGDTAQAETLAADASRLEVGPEALRWISALSGLVAMLTLRMERAFALVVPDELPGSAQIDAGVSTIATGIAYHSGLPAQRDRVRPMLAARAGDDGMAAHPFHLWDTGCTDPFVHGPAIRAVLPAVTAAPGLIPTESHTLGVLCMLLDETETSVSLLGEVVNPQWEGAADFHAGTAAADLAFAHLDCGRWADARLGVERLADRFLAGRHTLGPARALAALATVCALTGEPETALRHAAAVLAVTEPAGALATVARAHRAAGLAATALGDHNSAHRHLRALYDGAGAPLHYHLSCYGVADLAAAAVLTGRTEDARTVLAHVRAEVGDGASARLRQILLRATALLAAPADSGPSFREALEDPAGRRWPFERGQVWLEYGEWLRRQRQIADARAALTKAREVFDGLGCETWAARAEAELRAAGVAVESARHSALRSLTPQRQRIVRLAAQGLTNREIGERLFLSPRTVGTHLYQVFPVLGVSARGQLRDVVDQEPGN</sequence>
<dbReference type="GO" id="GO:0005737">
    <property type="term" value="C:cytoplasm"/>
    <property type="evidence" value="ECO:0007669"/>
    <property type="project" value="TreeGrafter"/>
</dbReference>
<dbReference type="CDD" id="cd06170">
    <property type="entry name" value="LuxR_C_like"/>
    <property type="match status" value="1"/>
</dbReference>
<dbReference type="InterPro" id="IPR000792">
    <property type="entry name" value="Tscrpt_reg_LuxR_C"/>
</dbReference>
<feature type="compositionally biased region" description="Low complexity" evidence="3">
    <location>
        <begin position="1"/>
        <end position="19"/>
    </location>
</feature>
<dbReference type="Proteomes" id="UP000325563">
    <property type="component" value="Chromosome"/>
</dbReference>
<dbReference type="InterPro" id="IPR016032">
    <property type="entry name" value="Sig_transdc_resp-reg_C-effctor"/>
</dbReference>
<dbReference type="GO" id="GO:0006355">
    <property type="term" value="P:regulation of DNA-templated transcription"/>
    <property type="evidence" value="ECO:0007669"/>
    <property type="project" value="InterPro"/>
</dbReference>
<keyword evidence="1" id="KW-0547">Nucleotide-binding</keyword>
<accession>A0A5J6J108</accession>
<gene>
    <name evidence="5" type="ORF">CP980_00650</name>
</gene>
<dbReference type="InterPro" id="IPR041664">
    <property type="entry name" value="AAA_16"/>
</dbReference>
<dbReference type="Gene3D" id="1.25.40.10">
    <property type="entry name" value="Tetratricopeptide repeat domain"/>
    <property type="match status" value="1"/>
</dbReference>